<accession>A0ABZ2FWY8</accession>
<dbReference type="EMBL" id="CP145723">
    <property type="protein sequence ID" value="WWM68729.1"/>
    <property type="molecule type" value="Genomic_DNA"/>
</dbReference>
<evidence type="ECO:0000259" key="3">
    <source>
        <dbReference type="Pfam" id="PF00724"/>
    </source>
</evidence>
<protein>
    <submittedName>
        <fullName evidence="4">NADH:flavin oxidoreductase</fullName>
    </submittedName>
</protein>
<dbReference type="RefSeq" id="WP_338547051.1">
    <property type="nucleotide sequence ID" value="NZ_CP145723.1"/>
</dbReference>
<dbReference type="PANTHER" id="PTHR43656">
    <property type="entry name" value="BINDING OXIDOREDUCTASE, PUTATIVE (AFU_ORTHOLOGUE AFUA_2G08260)-RELATED"/>
    <property type="match status" value="1"/>
</dbReference>
<dbReference type="InterPro" id="IPR001155">
    <property type="entry name" value="OxRdtase_FMN_N"/>
</dbReference>
<dbReference type="Proteomes" id="UP001372714">
    <property type="component" value="Chromosome"/>
</dbReference>
<evidence type="ECO:0000313" key="5">
    <source>
        <dbReference type="Proteomes" id="UP001372714"/>
    </source>
</evidence>
<organism evidence="4 5">
    <name type="scientific">Pseudomonas benzopyrenica</name>
    <dbReference type="NCBI Taxonomy" id="2993566"/>
    <lineage>
        <taxon>Bacteria</taxon>
        <taxon>Pseudomonadati</taxon>
        <taxon>Pseudomonadota</taxon>
        <taxon>Gammaproteobacteria</taxon>
        <taxon>Pseudomonadales</taxon>
        <taxon>Pseudomonadaceae</taxon>
        <taxon>Pseudomonas</taxon>
    </lineage>
</organism>
<keyword evidence="5" id="KW-1185">Reference proteome</keyword>
<evidence type="ECO:0000313" key="4">
    <source>
        <dbReference type="EMBL" id="WWM68729.1"/>
    </source>
</evidence>
<reference evidence="4 5" key="1">
    <citation type="submission" date="2024-02" db="EMBL/GenBank/DDBJ databases">
        <title>The whole genome sequence of Pseudomonas benzopyrenica MLY92.</title>
        <authorList>
            <person name="Liu Y."/>
        </authorList>
    </citation>
    <scope>NUCLEOTIDE SEQUENCE [LARGE SCALE GENOMIC DNA]</scope>
    <source>
        <strain evidence="4 5">MLY92</strain>
    </source>
</reference>
<dbReference type="Pfam" id="PF00724">
    <property type="entry name" value="Oxidored_FMN"/>
    <property type="match status" value="1"/>
</dbReference>
<proteinExistence type="predicted"/>
<evidence type="ECO:0000256" key="2">
    <source>
        <dbReference type="ARBA" id="ARBA00023002"/>
    </source>
</evidence>
<dbReference type="CDD" id="cd02803">
    <property type="entry name" value="OYE_like_FMN_family"/>
    <property type="match status" value="1"/>
</dbReference>
<dbReference type="SUPFAM" id="SSF51395">
    <property type="entry name" value="FMN-linked oxidoreductases"/>
    <property type="match status" value="1"/>
</dbReference>
<dbReference type="InterPro" id="IPR051799">
    <property type="entry name" value="NADH_flavin_oxidoreductase"/>
</dbReference>
<feature type="domain" description="NADH:flavin oxidoreductase/NADH oxidase N-terminal" evidence="3">
    <location>
        <begin position="5"/>
        <end position="321"/>
    </location>
</feature>
<name>A0ABZ2FWY8_9PSED</name>
<keyword evidence="1" id="KW-0285">Flavoprotein</keyword>
<dbReference type="PANTHER" id="PTHR43656:SF2">
    <property type="entry name" value="BINDING OXIDOREDUCTASE, PUTATIVE (AFU_ORTHOLOGUE AFUA_2G08260)-RELATED"/>
    <property type="match status" value="1"/>
</dbReference>
<sequence>MSVSSLFEPLSLRHGKPMPNRLMLAPLTNRQSRPDGAPTDDDEHWLKLLGEGGYGLIHTCAATVLAGGRTFIGQLGIHCDDFLPGLTRLAKAAGAHGALTSVQLHHGGYRVDPELGGIPLPASNGLVSGIGAISVEQIASVRDSFVKAAVRAAEAGFDGVELHGAFGFVLSQFLSPLLNTRNDQYGGDLENRARIVFETINAVRTALGADFQLGIRLSVDRHGLKVEEIRDVVGEIMRQQQVDYIDLALWDSAQRIGQGSKEGRKMLELFTSLPRHGVRLGTAGKIMSASRASELLEEGCDFVLIGRAACIHPDIPRRIAANPHYVVPSLPVSEQFLQAQGLSTPLIDYLKTWPDFVKN</sequence>
<dbReference type="InterPro" id="IPR013785">
    <property type="entry name" value="Aldolase_TIM"/>
</dbReference>
<dbReference type="Gene3D" id="3.20.20.70">
    <property type="entry name" value="Aldolase class I"/>
    <property type="match status" value="1"/>
</dbReference>
<keyword evidence="2" id="KW-0560">Oxidoreductase</keyword>
<evidence type="ECO:0000256" key="1">
    <source>
        <dbReference type="ARBA" id="ARBA00022630"/>
    </source>
</evidence>
<gene>
    <name evidence="4" type="ORF">V6W80_10800</name>
</gene>